<dbReference type="EMBL" id="WVTA01000013">
    <property type="protein sequence ID" value="KAK3202709.1"/>
    <property type="molecule type" value="Genomic_DNA"/>
</dbReference>
<name>A0AAN6LS00_9PLEO</name>
<comment type="caution">
    <text evidence="2">The sequence shown here is derived from an EMBL/GenBank/DDBJ whole genome shotgun (WGS) entry which is preliminary data.</text>
</comment>
<feature type="compositionally biased region" description="Low complexity" evidence="1">
    <location>
        <begin position="31"/>
        <end position="56"/>
    </location>
</feature>
<keyword evidence="3" id="KW-1185">Reference proteome</keyword>
<dbReference type="Proteomes" id="UP001280581">
    <property type="component" value="Unassembled WGS sequence"/>
</dbReference>
<accession>A0AAN6LS00</accession>
<evidence type="ECO:0000256" key="1">
    <source>
        <dbReference type="SAM" id="MobiDB-lite"/>
    </source>
</evidence>
<feature type="region of interest" description="Disordered" evidence="1">
    <location>
        <begin position="31"/>
        <end position="62"/>
    </location>
</feature>
<sequence length="62" mass="6628">MSSPTYVYIPNLIGGQILRIPVQDCDLDLTTTIPTSSTFPPRDTSPAPSITSSSADSVDEEE</sequence>
<proteinExistence type="predicted"/>
<gene>
    <name evidence="2" type="ORF">GRF29_154g438075</name>
</gene>
<organism evidence="2 3">
    <name type="scientific">Pseudopithomyces chartarum</name>
    <dbReference type="NCBI Taxonomy" id="1892770"/>
    <lineage>
        <taxon>Eukaryota</taxon>
        <taxon>Fungi</taxon>
        <taxon>Dikarya</taxon>
        <taxon>Ascomycota</taxon>
        <taxon>Pezizomycotina</taxon>
        <taxon>Dothideomycetes</taxon>
        <taxon>Pleosporomycetidae</taxon>
        <taxon>Pleosporales</taxon>
        <taxon>Massarineae</taxon>
        <taxon>Didymosphaeriaceae</taxon>
        <taxon>Pseudopithomyces</taxon>
    </lineage>
</organism>
<evidence type="ECO:0000313" key="2">
    <source>
        <dbReference type="EMBL" id="KAK3202709.1"/>
    </source>
</evidence>
<dbReference type="AlphaFoldDB" id="A0AAN6LS00"/>
<protein>
    <submittedName>
        <fullName evidence="2">Uncharacterized protein</fullName>
    </submittedName>
</protein>
<reference evidence="2 3" key="1">
    <citation type="submission" date="2021-02" db="EMBL/GenBank/DDBJ databases">
        <title>Genome assembly of Pseudopithomyces chartarum.</title>
        <authorList>
            <person name="Jauregui R."/>
            <person name="Singh J."/>
            <person name="Voisey C."/>
        </authorList>
    </citation>
    <scope>NUCLEOTIDE SEQUENCE [LARGE SCALE GENOMIC DNA]</scope>
    <source>
        <strain evidence="2 3">AGR01</strain>
    </source>
</reference>
<evidence type="ECO:0000313" key="3">
    <source>
        <dbReference type="Proteomes" id="UP001280581"/>
    </source>
</evidence>